<name>A0A8T0SXH2_PANVG</name>
<dbReference type="Pfam" id="PF09808">
    <property type="entry name" value="SNAPC1"/>
    <property type="match status" value="1"/>
</dbReference>
<dbReference type="PANTHER" id="PTHR15131">
    <property type="entry name" value="SMALL NUCLEAR RNA ACTIVATING COMPLEX, POLYPEPTIDE 1"/>
    <property type="match status" value="1"/>
</dbReference>
<protein>
    <submittedName>
        <fullName evidence="1">Uncharacterized protein</fullName>
    </submittedName>
</protein>
<evidence type="ECO:0000313" key="1">
    <source>
        <dbReference type="EMBL" id="KAG2603560.1"/>
    </source>
</evidence>
<accession>A0A8T0SXH2</accession>
<evidence type="ECO:0000313" key="2">
    <source>
        <dbReference type="Proteomes" id="UP000823388"/>
    </source>
</evidence>
<dbReference type="GO" id="GO:0019185">
    <property type="term" value="C:snRNA-activating protein complex"/>
    <property type="evidence" value="ECO:0007669"/>
    <property type="project" value="TreeGrafter"/>
</dbReference>
<comment type="caution">
    <text evidence="1">The sequence shown here is derived from an EMBL/GenBank/DDBJ whole genome shotgun (WGS) entry which is preliminary data.</text>
</comment>
<proteinExistence type="predicted"/>
<reference evidence="1 2" key="1">
    <citation type="submission" date="2020-05" db="EMBL/GenBank/DDBJ databases">
        <title>WGS assembly of Panicum virgatum.</title>
        <authorList>
            <person name="Lovell J.T."/>
            <person name="Jenkins J."/>
            <person name="Shu S."/>
            <person name="Juenger T.E."/>
            <person name="Schmutz J."/>
        </authorList>
    </citation>
    <scope>NUCLEOTIDE SEQUENCE [LARGE SCALE GENOMIC DNA]</scope>
    <source>
        <strain evidence="2">cv. AP13</strain>
    </source>
</reference>
<dbReference type="AlphaFoldDB" id="A0A8T0SXH2"/>
<dbReference type="EMBL" id="CM029045">
    <property type="protein sequence ID" value="KAG2603560.1"/>
    <property type="molecule type" value="Genomic_DNA"/>
</dbReference>
<dbReference type="Proteomes" id="UP000823388">
    <property type="component" value="Chromosome 5K"/>
</dbReference>
<dbReference type="GO" id="GO:0042795">
    <property type="term" value="P:snRNA transcription by RNA polymerase II"/>
    <property type="evidence" value="ECO:0007669"/>
    <property type="project" value="TreeGrafter"/>
</dbReference>
<dbReference type="GO" id="GO:0043565">
    <property type="term" value="F:sequence-specific DNA binding"/>
    <property type="evidence" value="ECO:0007669"/>
    <property type="project" value="TreeGrafter"/>
</dbReference>
<dbReference type="PANTHER" id="PTHR15131:SF3">
    <property type="entry name" value="SNRNA-ACTIVATING PROTEIN COMPLEX SUBUNIT 1"/>
    <property type="match status" value="1"/>
</dbReference>
<dbReference type="GO" id="GO:0042796">
    <property type="term" value="P:snRNA transcription by RNA polymerase III"/>
    <property type="evidence" value="ECO:0007669"/>
    <property type="project" value="TreeGrafter"/>
</dbReference>
<keyword evidence="2" id="KW-1185">Reference proteome</keyword>
<sequence>MTSTALTDFKRVWKAKKFSYLYEGRPKTNSNFFMQSLFLHCIVLYTEDLPGLYCLSECQPYKPQFKVYLSLEECRQLKGFVVMAKQNGLHLAPALVKRMCNKGMFLFGYMNSLGDDSEKQVKGN</sequence>
<dbReference type="InterPro" id="IPR019188">
    <property type="entry name" value="SNAPC1"/>
</dbReference>
<gene>
    <name evidence="1" type="ORF">PVAP13_5KG779300</name>
</gene>
<organism evidence="1 2">
    <name type="scientific">Panicum virgatum</name>
    <name type="common">Blackwell switchgrass</name>
    <dbReference type="NCBI Taxonomy" id="38727"/>
    <lineage>
        <taxon>Eukaryota</taxon>
        <taxon>Viridiplantae</taxon>
        <taxon>Streptophyta</taxon>
        <taxon>Embryophyta</taxon>
        <taxon>Tracheophyta</taxon>
        <taxon>Spermatophyta</taxon>
        <taxon>Magnoliopsida</taxon>
        <taxon>Liliopsida</taxon>
        <taxon>Poales</taxon>
        <taxon>Poaceae</taxon>
        <taxon>PACMAD clade</taxon>
        <taxon>Panicoideae</taxon>
        <taxon>Panicodae</taxon>
        <taxon>Paniceae</taxon>
        <taxon>Panicinae</taxon>
        <taxon>Panicum</taxon>
        <taxon>Panicum sect. Hiantes</taxon>
    </lineage>
</organism>